<evidence type="ECO:0000256" key="1">
    <source>
        <dbReference type="SAM" id="MobiDB-lite"/>
    </source>
</evidence>
<dbReference type="PROSITE" id="PS50011">
    <property type="entry name" value="PROTEIN_KINASE_DOM"/>
    <property type="match status" value="1"/>
</dbReference>
<evidence type="ECO:0000259" key="2">
    <source>
        <dbReference type="PROSITE" id="PS50011"/>
    </source>
</evidence>
<dbReference type="AlphaFoldDB" id="A0A1E4T4J5"/>
<dbReference type="Gene3D" id="1.10.510.10">
    <property type="entry name" value="Transferase(Phosphotransferase) domain 1"/>
    <property type="match status" value="1"/>
</dbReference>
<proteinExistence type="predicted"/>
<dbReference type="EMBL" id="KV453849">
    <property type="protein sequence ID" value="ODV86588.1"/>
    <property type="molecule type" value="Genomic_DNA"/>
</dbReference>
<dbReference type="Proteomes" id="UP000094801">
    <property type="component" value="Unassembled WGS sequence"/>
</dbReference>
<feature type="compositionally biased region" description="Polar residues" evidence="1">
    <location>
        <begin position="92"/>
        <end position="111"/>
    </location>
</feature>
<dbReference type="InterPro" id="IPR011009">
    <property type="entry name" value="Kinase-like_dom_sf"/>
</dbReference>
<dbReference type="STRING" id="983967.A0A1E4T4J5"/>
<feature type="region of interest" description="Disordered" evidence="1">
    <location>
        <begin position="68"/>
        <end position="111"/>
    </location>
</feature>
<dbReference type="SUPFAM" id="SSF56112">
    <property type="entry name" value="Protein kinase-like (PK-like)"/>
    <property type="match status" value="1"/>
</dbReference>
<evidence type="ECO:0000313" key="4">
    <source>
        <dbReference type="Proteomes" id="UP000094801"/>
    </source>
</evidence>
<dbReference type="Pfam" id="PF00069">
    <property type="entry name" value="Pkinase"/>
    <property type="match status" value="1"/>
</dbReference>
<protein>
    <recommendedName>
        <fullName evidence="2">Protein kinase domain-containing protein</fullName>
    </recommendedName>
</protein>
<feature type="domain" description="Protein kinase" evidence="2">
    <location>
        <begin position="260"/>
        <end position="547"/>
    </location>
</feature>
<sequence>MSETTKINSESINRLDDIYAQDESLRTTDSLKMDPDNSTSIGHRSMVGTPIMEVEQILDASELADEGIPRGGASITESDLEADDDLLPIPPVSTSSSEKNSHTPPISTNTKIWPENKITTNFLDVQHLPSPVYPTAGRSTFRSNDSEIPLRQLHVKKVRSSGKTSNELNVPRTRHVSEMQPKDVETTNRDFSFANIRPVQRIVSIPLQSPMLQEKAFNKFKSLDEETETTEGEELSDDVYTPIIATFTTFSLKNHEQQVWKCTTQIGKGSFSTVYTTKDSKYAIKVSSIPSDEEETRLRIQSSLIRELALLSEIQHPTIVELIGSNSNLSKDQVIMVMPYYKGGDLFSYLLDNKPNQFNAEIFAIIFANVVSAVKYLHDRNICHRDIKLENVLLVSSSPEKLASNETGMLAVLSDFGLSKKIDPQNPLLTTRCGSEDYVSPELLLGVPYDGKQNDCWSLGVLLYAMLEGRLPFDLVPGVKAPRRKNARPAHRIAMVAWDWNLLRDNDVMGGYDWSEAKDVVNHLLVKRDARIDIDTVYHSKWCQKYIS</sequence>
<dbReference type="SMART" id="SM00220">
    <property type="entry name" value="S_TKc"/>
    <property type="match status" value="1"/>
</dbReference>
<organism evidence="3 4">
    <name type="scientific">[Candida] arabinofermentans NRRL YB-2248</name>
    <dbReference type="NCBI Taxonomy" id="983967"/>
    <lineage>
        <taxon>Eukaryota</taxon>
        <taxon>Fungi</taxon>
        <taxon>Dikarya</taxon>
        <taxon>Ascomycota</taxon>
        <taxon>Saccharomycotina</taxon>
        <taxon>Pichiomycetes</taxon>
        <taxon>Pichiales</taxon>
        <taxon>Pichiaceae</taxon>
        <taxon>Ogataea</taxon>
        <taxon>Ogataea/Candida clade</taxon>
    </lineage>
</organism>
<dbReference type="PROSITE" id="PS00108">
    <property type="entry name" value="PROTEIN_KINASE_ST"/>
    <property type="match status" value="1"/>
</dbReference>
<dbReference type="PANTHER" id="PTHR24347">
    <property type="entry name" value="SERINE/THREONINE-PROTEIN KINASE"/>
    <property type="match status" value="1"/>
</dbReference>
<gene>
    <name evidence="3" type="ORF">CANARDRAFT_27022</name>
</gene>
<reference evidence="4" key="1">
    <citation type="submission" date="2016-04" db="EMBL/GenBank/DDBJ databases">
        <title>Comparative genomics of biotechnologically important yeasts.</title>
        <authorList>
            <consortium name="DOE Joint Genome Institute"/>
            <person name="Riley R."/>
            <person name="Haridas S."/>
            <person name="Wolfe K.H."/>
            <person name="Lopes M.R."/>
            <person name="Hittinger C.T."/>
            <person name="Goker M."/>
            <person name="Salamov A."/>
            <person name="Wisecaver J."/>
            <person name="Long T.M."/>
            <person name="Aerts A.L."/>
            <person name="Barry K."/>
            <person name="Choi C."/>
            <person name="Clum A."/>
            <person name="Coughlan A.Y."/>
            <person name="Deshpande S."/>
            <person name="Douglass A.P."/>
            <person name="Hanson S.J."/>
            <person name="Klenk H.-P."/>
            <person name="Labutti K."/>
            <person name="Lapidus A."/>
            <person name="Lindquist E."/>
            <person name="Lipzen A."/>
            <person name="Meier-Kolthoff J.P."/>
            <person name="Ohm R.A."/>
            <person name="Otillar R.P."/>
            <person name="Pangilinan J."/>
            <person name="Peng Y."/>
            <person name="Rokas A."/>
            <person name="Rosa C.A."/>
            <person name="Scheuner C."/>
            <person name="Sibirny A.A."/>
            <person name="Slot J.C."/>
            <person name="Stielow J.B."/>
            <person name="Sun H."/>
            <person name="Kurtzman C.P."/>
            <person name="Blackwell M."/>
            <person name="Grigoriev I.V."/>
            <person name="Jeffries T.W."/>
        </authorList>
    </citation>
    <scope>NUCLEOTIDE SEQUENCE [LARGE SCALE GENOMIC DNA]</scope>
    <source>
        <strain evidence="4">NRRL YB-2248</strain>
    </source>
</reference>
<accession>A0A1E4T4J5</accession>
<evidence type="ECO:0000313" key="3">
    <source>
        <dbReference type="EMBL" id="ODV86588.1"/>
    </source>
</evidence>
<keyword evidence="4" id="KW-1185">Reference proteome</keyword>
<dbReference type="InterPro" id="IPR000719">
    <property type="entry name" value="Prot_kinase_dom"/>
</dbReference>
<dbReference type="OrthoDB" id="410920at2759"/>
<name>A0A1E4T4J5_9ASCO</name>
<dbReference type="GO" id="GO:0004672">
    <property type="term" value="F:protein kinase activity"/>
    <property type="evidence" value="ECO:0007669"/>
    <property type="project" value="InterPro"/>
</dbReference>
<dbReference type="InterPro" id="IPR008271">
    <property type="entry name" value="Ser/Thr_kinase_AS"/>
</dbReference>
<dbReference type="GO" id="GO:0005524">
    <property type="term" value="F:ATP binding"/>
    <property type="evidence" value="ECO:0007669"/>
    <property type="project" value="InterPro"/>
</dbReference>